<dbReference type="InterPro" id="IPR003172">
    <property type="entry name" value="ML_dom"/>
</dbReference>
<gene>
    <name evidence="10" type="ORF">BGZ80_008492</name>
</gene>
<dbReference type="InterPro" id="IPR014756">
    <property type="entry name" value="Ig_E-set"/>
</dbReference>
<comment type="subunit">
    <text evidence="3">Monomer.</text>
</comment>
<evidence type="ECO:0000256" key="2">
    <source>
        <dbReference type="ARBA" id="ARBA00006370"/>
    </source>
</evidence>
<organism evidence="10 11">
    <name type="scientific">Entomortierella chlamydospora</name>
    <dbReference type="NCBI Taxonomy" id="101097"/>
    <lineage>
        <taxon>Eukaryota</taxon>
        <taxon>Fungi</taxon>
        <taxon>Fungi incertae sedis</taxon>
        <taxon>Mucoromycota</taxon>
        <taxon>Mortierellomycotina</taxon>
        <taxon>Mortierellomycetes</taxon>
        <taxon>Mortierellales</taxon>
        <taxon>Mortierellaceae</taxon>
        <taxon>Entomortierella</taxon>
    </lineage>
</organism>
<accession>A0A9P6MYP6</accession>
<evidence type="ECO:0000259" key="9">
    <source>
        <dbReference type="SMART" id="SM00737"/>
    </source>
</evidence>
<dbReference type="GO" id="GO:0032934">
    <property type="term" value="F:sterol binding"/>
    <property type="evidence" value="ECO:0007669"/>
    <property type="project" value="InterPro"/>
</dbReference>
<evidence type="ECO:0000256" key="4">
    <source>
        <dbReference type="ARBA" id="ARBA00016056"/>
    </source>
</evidence>
<feature type="signal peptide" evidence="8">
    <location>
        <begin position="1"/>
        <end position="20"/>
    </location>
</feature>
<dbReference type="InterPro" id="IPR036846">
    <property type="entry name" value="GM2-AP_sf"/>
</dbReference>
<evidence type="ECO:0000256" key="5">
    <source>
        <dbReference type="ARBA" id="ARBA00022448"/>
    </source>
</evidence>
<dbReference type="PANTHER" id="PTHR11306">
    <property type="entry name" value="NIEMANN PICK TYPE C2 PROTEIN NPC2-RELATED"/>
    <property type="match status" value="1"/>
</dbReference>
<evidence type="ECO:0000256" key="6">
    <source>
        <dbReference type="ARBA" id="ARBA00022729"/>
    </source>
</evidence>
<reference evidence="10" key="1">
    <citation type="journal article" date="2020" name="Fungal Divers.">
        <title>Resolving the Mortierellaceae phylogeny through synthesis of multi-gene phylogenetics and phylogenomics.</title>
        <authorList>
            <person name="Vandepol N."/>
            <person name="Liber J."/>
            <person name="Desiro A."/>
            <person name="Na H."/>
            <person name="Kennedy M."/>
            <person name="Barry K."/>
            <person name="Grigoriev I.V."/>
            <person name="Miller A.N."/>
            <person name="O'Donnell K."/>
            <person name="Stajich J.E."/>
            <person name="Bonito G."/>
        </authorList>
    </citation>
    <scope>NUCLEOTIDE SEQUENCE</scope>
    <source>
        <strain evidence="10">NRRL 2769</strain>
    </source>
</reference>
<dbReference type="OrthoDB" id="2405630at2759"/>
<evidence type="ECO:0000256" key="1">
    <source>
        <dbReference type="ARBA" id="ARBA00002053"/>
    </source>
</evidence>
<dbReference type="Gene3D" id="2.70.220.10">
    <property type="entry name" value="Ganglioside GM2 activator"/>
    <property type="match status" value="1"/>
</dbReference>
<evidence type="ECO:0000256" key="8">
    <source>
        <dbReference type="SAM" id="SignalP"/>
    </source>
</evidence>
<name>A0A9P6MYP6_9FUNG</name>
<comment type="similarity">
    <text evidence="2">Belongs to the NPC2 family.</text>
</comment>
<evidence type="ECO:0000313" key="10">
    <source>
        <dbReference type="EMBL" id="KAG0017251.1"/>
    </source>
</evidence>
<dbReference type="GO" id="GO:0015918">
    <property type="term" value="P:sterol transport"/>
    <property type="evidence" value="ECO:0007669"/>
    <property type="project" value="InterPro"/>
</dbReference>
<dbReference type="InterPro" id="IPR039670">
    <property type="entry name" value="NPC2-like"/>
</dbReference>
<dbReference type="PANTHER" id="PTHR11306:SF0">
    <property type="entry name" value="PHOSPHATIDYLGLYCEROL_PHOSPHATIDYLINOSITOL TRANSFER PROTEIN"/>
    <property type="match status" value="1"/>
</dbReference>
<dbReference type="EMBL" id="JAAAID010000461">
    <property type="protein sequence ID" value="KAG0017251.1"/>
    <property type="molecule type" value="Genomic_DNA"/>
</dbReference>
<keyword evidence="7" id="KW-0445">Lipid transport</keyword>
<dbReference type="SUPFAM" id="SSF81296">
    <property type="entry name" value="E set domains"/>
    <property type="match status" value="1"/>
</dbReference>
<comment type="function">
    <text evidence="1">Catalyzes the intermembrane transfer of phosphatidylglycerol and phosphatidylinositol.</text>
</comment>
<sequence>MKFFAAAAALAVATVAYAGAAPSFNDCSSNADLTISSFSISPYPLCVGKQVCATGTGKLSAPVTAPATLNVIGQYFGMNVYTDTQDLCALLAAQGHPCPVPVTLTAITSCINVKADAPTGIPVTLTVSATNGNGNSLFCQSASGVTAAKC</sequence>
<comment type="caution">
    <text evidence="10">The sequence shown here is derived from an EMBL/GenBank/DDBJ whole genome shotgun (WGS) entry which is preliminary data.</text>
</comment>
<evidence type="ECO:0000313" key="11">
    <source>
        <dbReference type="Proteomes" id="UP000703661"/>
    </source>
</evidence>
<evidence type="ECO:0000256" key="3">
    <source>
        <dbReference type="ARBA" id="ARBA00011245"/>
    </source>
</evidence>
<feature type="chain" id="PRO_5040428538" description="Phosphatidylglycerol/phosphatidylinositol transfer protein" evidence="8">
    <location>
        <begin position="21"/>
        <end position="150"/>
    </location>
</feature>
<dbReference type="Pfam" id="PF02221">
    <property type="entry name" value="E1_DerP2_DerF2"/>
    <property type="match status" value="1"/>
</dbReference>
<dbReference type="SMART" id="SM00737">
    <property type="entry name" value="ML"/>
    <property type="match status" value="1"/>
</dbReference>
<evidence type="ECO:0000256" key="7">
    <source>
        <dbReference type="ARBA" id="ARBA00023055"/>
    </source>
</evidence>
<keyword evidence="5" id="KW-0813">Transport</keyword>
<protein>
    <recommendedName>
        <fullName evidence="4">Phosphatidylglycerol/phosphatidylinositol transfer protein</fullName>
    </recommendedName>
</protein>
<dbReference type="AlphaFoldDB" id="A0A9P6MYP6"/>
<proteinExistence type="inferred from homology"/>
<feature type="domain" description="MD-2-related lipid-recognition" evidence="9">
    <location>
        <begin position="24"/>
        <end position="144"/>
    </location>
</feature>
<dbReference type="Proteomes" id="UP000703661">
    <property type="component" value="Unassembled WGS sequence"/>
</dbReference>
<keyword evidence="11" id="KW-1185">Reference proteome</keyword>
<keyword evidence="6 8" id="KW-0732">Signal</keyword>